<keyword evidence="1" id="KW-0812">Transmembrane</keyword>
<evidence type="ECO:0000313" key="2">
    <source>
        <dbReference type="EMBL" id="VUX55921.1"/>
    </source>
</evidence>
<sequence>MNIVWTWWGVPGTFGLIAAWFCAIVALRIAPKRALNRRLSLILLLEGTFVAGHMGLLFFFDNQAIVSALMTIGMAARFALLFQYLAFLAIALDTPLIAPFRTPVAKNVLNVASVVVAIFVFAKPELYFSELYNPGWAPWNFQFVGMGLWVVQLQGAVYIFGLVAALSAFFGTDKGSVARNRAMWFAIAFGFRDIFAGFLQILYPILRPAPFWGEFIYNPAQAIAFSVYFLLLAYGVLRWQLFDIDLKVKLVLRQSTVVALVAGGFIVASETLESMVPVSGTALSIAVAVVILILLRPIHRFALGMTDRLMSSVQDTPEYLDARKNSVYRATLEGAVEDGIVTDMERRILDRLREELGISPDDAAAMENEFRQ</sequence>
<keyword evidence="1" id="KW-1133">Transmembrane helix</keyword>
<name>A0A7D9H5X9_9GAMM</name>
<feature type="transmembrane region" description="Helical" evidence="1">
    <location>
        <begin position="6"/>
        <end position="27"/>
    </location>
</feature>
<feature type="transmembrane region" description="Helical" evidence="1">
    <location>
        <begin position="182"/>
        <end position="203"/>
    </location>
</feature>
<dbReference type="AlphaFoldDB" id="A0A7D9H5X9"/>
<gene>
    <name evidence="2" type="ORF">JTBM06_V1_170008</name>
</gene>
<feature type="transmembrane region" description="Helical" evidence="1">
    <location>
        <begin position="104"/>
        <end position="122"/>
    </location>
</feature>
<keyword evidence="1" id="KW-0472">Membrane</keyword>
<dbReference type="EMBL" id="LR633967">
    <property type="protein sequence ID" value="VUX55921.1"/>
    <property type="molecule type" value="Genomic_DNA"/>
</dbReference>
<evidence type="ECO:0000256" key="1">
    <source>
        <dbReference type="SAM" id="Phobius"/>
    </source>
</evidence>
<feature type="transmembrane region" description="Helical" evidence="1">
    <location>
        <begin position="66"/>
        <end position="92"/>
    </location>
</feature>
<protein>
    <submittedName>
        <fullName evidence="2">Uncharacterized protein</fullName>
    </submittedName>
</protein>
<reference evidence="2" key="1">
    <citation type="submission" date="2019-07" db="EMBL/GenBank/DDBJ databases">
        <authorList>
            <person name="Weber M."/>
            <person name="Kostadinov I."/>
            <person name="Kostadinov D I."/>
        </authorList>
    </citation>
    <scope>NUCLEOTIDE SEQUENCE</scope>
    <source>
        <strain evidence="2">Gfbio:sag-sample-m06:053724c1-46a9-4a36-b237-ea2bf867836b</strain>
    </source>
</reference>
<feature type="transmembrane region" description="Helical" evidence="1">
    <location>
        <begin position="39"/>
        <end position="60"/>
    </location>
</feature>
<feature type="transmembrane region" description="Helical" evidence="1">
    <location>
        <begin position="142"/>
        <end position="170"/>
    </location>
</feature>
<proteinExistence type="predicted"/>
<feature type="transmembrane region" description="Helical" evidence="1">
    <location>
        <begin position="274"/>
        <end position="295"/>
    </location>
</feature>
<feature type="transmembrane region" description="Helical" evidence="1">
    <location>
        <begin position="250"/>
        <end position="268"/>
    </location>
</feature>
<accession>A0A7D9H5X9</accession>
<organism evidence="2">
    <name type="scientific">uncultured Woeseiaceae bacterium</name>
    <dbReference type="NCBI Taxonomy" id="1983305"/>
    <lineage>
        <taxon>Bacteria</taxon>
        <taxon>Pseudomonadati</taxon>
        <taxon>Pseudomonadota</taxon>
        <taxon>Gammaproteobacteria</taxon>
        <taxon>Woeseiales</taxon>
        <taxon>Woeseiaceae</taxon>
        <taxon>environmental samples</taxon>
    </lineage>
</organism>
<feature type="transmembrane region" description="Helical" evidence="1">
    <location>
        <begin position="215"/>
        <end position="238"/>
    </location>
</feature>